<name>A0A1H2ZGH2_9FIRM</name>
<sequence>MSNDEYSNEYPIIMSNEIPLFNSQKEKANKELSKKNKEHIEKEKPEVEKKQEENNKETKNAGLDMAIKIVDEFTKIYMNYFENKRD</sequence>
<dbReference type="RefSeq" id="WP_093752983.1">
    <property type="nucleotide sequence ID" value="NZ_BSYN01000003.1"/>
</dbReference>
<protein>
    <submittedName>
        <fullName evidence="2">Uncharacterized protein</fullName>
    </submittedName>
</protein>
<evidence type="ECO:0000313" key="2">
    <source>
        <dbReference type="EMBL" id="SDX16455.1"/>
    </source>
</evidence>
<organism evidence="2 3">
    <name type="scientific">Tepidimicrobium xylanilyticum</name>
    <dbReference type="NCBI Taxonomy" id="1123352"/>
    <lineage>
        <taxon>Bacteria</taxon>
        <taxon>Bacillati</taxon>
        <taxon>Bacillota</taxon>
        <taxon>Tissierellia</taxon>
        <taxon>Tissierellales</taxon>
        <taxon>Tepidimicrobiaceae</taxon>
        <taxon>Tepidimicrobium</taxon>
    </lineage>
</organism>
<evidence type="ECO:0000256" key="1">
    <source>
        <dbReference type="SAM" id="MobiDB-lite"/>
    </source>
</evidence>
<keyword evidence="3" id="KW-1185">Reference proteome</keyword>
<gene>
    <name evidence="2" type="ORF">SAMN05660923_01831</name>
</gene>
<feature type="region of interest" description="Disordered" evidence="1">
    <location>
        <begin position="22"/>
        <end position="61"/>
    </location>
</feature>
<dbReference type="Proteomes" id="UP000198828">
    <property type="component" value="Unassembled WGS sequence"/>
</dbReference>
<evidence type="ECO:0000313" key="3">
    <source>
        <dbReference type="Proteomes" id="UP000198828"/>
    </source>
</evidence>
<reference evidence="2 3" key="1">
    <citation type="submission" date="2016-10" db="EMBL/GenBank/DDBJ databases">
        <authorList>
            <person name="de Groot N.N."/>
        </authorList>
    </citation>
    <scope>NUCLEOTIDE SEQUENCE [LARGE SCALE GENOMIC DNA]</scope>
    <source>
        <strain evidence="2 3">DSM 23310</strain>
    </source>
</reference>
<feature type="compositionally biased region" description="Basic and acidic residues" evidence="1">
    <location>
        <begin position="24"/>
        <end position="59"/>
    </location>
</feature>
<dbReference type="EMBL" id="FNNG01000007">
    <property type="protein sequence ID" value="SDX16455.1"/>
    <property type="molecule type" value="Genomic_DNA"/>
</dbReference>
<proteinExistence type="predicted"/>
<accession>A0A1H2ZGH2</accession>
<dbReference type="AlphaFoldDB" id="A0A1H2ZGH2"/>